<dbReference type="HOGENOM" id="CLU_055690_0_0_1"/>
<evidence type="ECO:0000256" key="3">
    <source>
        <dbReference type="ARBA" id="ARBA00022692"/>
    </source>
</evidence>
<keyword evidence="7" id="KW-0408">Iron</keyword>
<evidence type="ECO:0000313" key="16">
    <source>
        <dbReference type="Proteomes" id="UP000029725"/>
    </source>
</evidence>
<dbReference type="EMBL" id="JMKJ01000084">
    <property type="protein sequence ID" value="KGG52417.1"/>
    <property type="molecule type" value="Genomic_DNA"/>
</dbReference>
<dbReference type="OrthoDB" id="1637982at2759"/>
<keyword evidence="10" id="KW-1015">Disulfide bond</keyword>
<feature type="compositionally biased region" description="Basic and acidic residues" evidence="13">
    <location>
        <begin position="120"/>
        <end position="139"/>
    </location>
</feature>
<dbReference type="AlphaFoldDB" id="A0A098VTY9"/>
<dbReference type="InterPro" id="IPR017941">
    <property type="entry name" value="Rieske_2Fe-2S"/>
</dbReference>
<evidence type="ECO:0000256" key="6">
    <source>
        <dbReference type="ARBA" id="ARBA00022989"/>
    </source>
</evidence>
<dbReference type="GO" id="GO:0046872">
    <property type="term" value="F:metal ion binding"/>
    <property type="evidence" value="ECO:0007669"/>
    <property type="project" value="UniProtKB-KW"/>
</dbReference>
<comment type="similarity">
    <text evidence="2">Belongs to the Rieske iron-sulfur protein family.</text>
</comment>
<feature type="region of interest" description="Disordered" evidence="13">
    <location>
        <begin position="120"/>
        <end position="153"/>
    </location>
</feature>
<evidence type="ECO:0000256" key="4">
    <source>
        <dbReference type="ARBA" id="ARBA00022714"/>
    </source>
</evidence>
<keyword evidence="4" id="KW-0001">2Fe-2S</keyword>
<dbReference type="PROSITE" id="PS51296">
    <property type="entry name" value="RIESKE"/>
    <property type="match status" value="1"/>
</dbReference>
<keyword evidence="16" id="KW-1185">Reference proteome</keyword>
<dbReference type="GO" id="GO:0008121">
    <property type="term" value="F:quinol-cytochrome-c reductase activity"/>
    <property type="evidence" value="ECO:0007669"/>
    <property type="project" value="InterPro"/>
</dbReference>
<name>A0A098VTY9_9MICR</name>
<dbReference type="InterPro" id="IPR036922">
    <property type="entry name" value="Rieske_2Fe-2S_sf"/>
</dbReference>
<comment type="caution">
    <text evidence="15">The sequence shown here is derived from an EMBL/GenBank/DDBJ whole genome shotgun (WGS) entry which is preliminary data.</text>
</comment>
<evidence type="ECO:0000256" key="9">
    <source>
        <dbReference type="ARBA" id="ARBA00023136"/>
    </source>
</evidence>
<evidence type="ECO:0000256" key="11">
    <source>
        <dbReference type="ARBA" id="ARBA00034078"/>
    </source>
</evidence>
<reference evidence="15 16" key="1">
    <citation type="submission" date="2014-04" db="EMBL/GenBank/DDBJ databases">
        <title>A new species of microsporidia sheds light on the evolution of extreme parasitism.</title>
        <authorList>
            <person name="Haag K.L."/>
            <person name="James T.Y."/>
            <person name="Larsson R."/>
            <person name="Schaer T.M."/>
            <person name="Refardt D."/>
            <person name="Pombert J.-F."/>
            <person name="Ebert D."/>
        </authorList>
    </citation>
    <scope>NUCLEOTIDE SEQUENCE [LARGE SCALE GENOMIC DNA]</scope>
    <source>
        <strain evidence="15 16">UGP3</strain>
        <tissue evidence="15">Spores</tissue>
    </source>
</reference>
<dbReference type="InterPro" id="IPR005805">
    <property type="entry name" value="Rieske_Fe-S_prot_C"/>
</dbReference>
<dbReference type="NCBIfam" id="TIGR01416">
    <property type="entry name" value="Rieske_proteo"/>
    <property type="match status" value="1"/>
</dbReference>
<evidence type="ECO:0000256" key="2">
    <source>
        <dbReference type="ARBA" id="ARBA00010651"/>
    </source>
</evidence>
<evidence type="ECO:0000256" key="5">
    <source>
        <dbReference type="ARBA" id="ARBA00022723"/>
    </source>
</evidence>
<proteinExistence type="inferred from homology"/>
<evidence type="ECO:0000256" key="13">
    <source>
        <dbReference type="SAM" id="MobiDB-lite"/>
    </source>
</evidence>
<dbReference type="FunFam" id="2.102.10.10:FF:000001">
    <property type="entry name" value="Cytochrome b-c1 complex subunit Rieske, mitochondrial"/>
    <property type="match status" value="1"/>
</dbReference>
<dbReference type="InterPro" id="IPR037008">
    <property type="entry name" value="bc1_Rieske_TM_sf"/>
</dbReference>
<dbReference type="Pfam" id="PF02921">
    <property type="entry name" value="UCR_TM"/>
    <property type="match status" value="1"/>
</dbReference>
<dbReference type="Gene3D" id="1.20.5.270">
    <property type="entry name" value="Ubiquinol cytochrome reductase, transmembrane domain"/>
    <property type="match status" value="1"/>
</dbReference>
<dbReference type="GO" id="GO:0016020">
    <property type="term" value="C:membrane"/>
    <property type="evidence" value="ECO:0007669"/>
    <property type="project" value="UniProtKB-SubCell"/>
</dbReference>
<dbReference type="Pfam" id="PF00355">
    <property type="entry name" value="Rieske"/>
    <property type="match status" value="1"/>
</dbReference>
<dbReference type="SUPFAM" id="SSF81502">
    <property type="entry name" value="ISP transmembrane anchor"/>
    <property type="match status" value="1"/>
</dbReference>
<sequence length="322" mass="35328">MVPNYGFLSCQHIANTLPKSSVHYILGGAINTRLQSPYTGTITGKRIILPAHEDSSVQFQAEDEAEMPESRGCHHPPAEVQIFSHIRKASTSWLPSSISHTGLVPRPQIRSYAAVFVKDTSGDDTPKSPDFSTIRRDSGEPYDENDPSHASNSFASDPRLFTYMVVGATGVFTAMAARAAVIDFLAPLSPSAATQATAQTELDLSAIPVGKNLIVKWRGKPVFIRHRTQEEIDEMSSVDLATLRDPQNDSDRVQRPEWLVMLGICTHLGCVPMGDSGDFNGWYCPCHGSHYDLSGRIRKGPAPFNLEVPKYKFTTESNIIIG</sequence>
<dbReference type="RefSeq" id="XP_013238853.1">
    <property type="nucleotide sequence ID" value="XM_013383399.1"/>
</dbReference>
<comment type="cofactor">
    <cofactor evidence="11">
        <name>[2Fe-2S] cluster</name>
        <dbReference type="ChEBI" id="CHEBI:190135"/>
    </cofactor>
</comment>
<comment type="subcellular location">
    <subcellularLocation>
        <location evidence="1">Membrane</location>
        <topology evidence="1">Single-pass membrane protein</topology>
    </subcellularLocation>
</comment>
<dbReference type="Gene3D" id="2.102.10.10">
    <property type="entry name" value="Rieske [2Fe-2S] iron-sulphur domain"/>
    <property type="match status" value="1"/>
</dbReference>
<protein>
    <recommendedName>
        <fullName evidence="12">Cytochrome b-c1 complex subunit Rieske, mitochondrial</fullName>
    </recommendedName>
</protein>
<dbReference type="InterPro" id="IPR006317">
    <property type="entry name" value="Ubiquinol_cyt_c_Rdtase_Fe-S-su"/>
</dbReference>
<evidence type="ECO:0000259" key="14">
    <source>
        <dbReference type="PROSITE" id="PS51296"/>
    </source>
</evidence>
<evidence type="ECO:0000256" key="10">
    <source>
        <dbReference type="ARBA" id="ARBA00023157"/>
    </source>
</evidence>
<evidence type="ECO:0000256" key="8">
    <source>
        <dbReference type="ARBA" id="ARBA00023014"/>
    </source>
</evidence>
<evidence type="ECO:0000256" key="1">
    <source>
        <dbReference type="ARBA" id="ARBA00004167"/>
    </source>
</evidence>
<dbReference type="CDD" id="cd03470">
    <property type="entry name" value="Rieske_cytochrome_bc1"/>
    <property type="match status" value="1"/>
</dbReference>
<keyword evidence="5" id="KW-0479">Metal-binding</keyword>
<dbReference type="SUPFAM" id="SSF50022">
    <property type="entry name" value="ISP domain"/>
    <property type="match status" value="1"/>
</dbReference>
<keyword evidence="6" id="KW-1133">Transmembrane helix</keyword>
<dbReference type="VEuPathDB" id="MicrosporidiaDB:DI09_176p30"/>
<dbReference type="GO" id="GO:0051537">
    <property type="term" value="F:2 iron, 2 sulfur cluster binding"/>
    <property type="evidence" value="ECO:0007669"/>
    <property type="project" value="UniProtKB-KW"/>
</dbReference>
<accession>A0A098VTY9</accession>
<feature type="domain" description="Rieske" evidence="14">
    <location>
        <begin position="252"/>
        <end position="320"/>
    </location>
</feature>
<evidence type="ECO:0000256" key="7">
    <source>
        <dbReference type="ARBA" id="ARBA00023004"/>
    </source>
</evidence>
<dbReference type="PRINTS" id="PR00162">
    <property type="entry name" value="RIESKE"/>
</dbReference>
<dbReference type="InterPro" id="IPR004192">
    <property type="entry name" value="Rieske_TM"/>
</dbReference>
<dbReference type="PANTHER" id="PTHR10134">
    <property type="entry name" value="CYTOCHROME B-C1 COMPLEX SUBUNIT RIESKE, MITOCHONDRIAL"/>
    <property type="match status" value="1"/>
</dbReference>
<keyword evidence="9" id="KW-0472">Membrane</keyword>
<dbReference type="Proteomes" id="UP000029725">
    <property type="component" value="Unassembled WGS sequence"/>
</dbReference>
<gene>
    <name evidence="15" type="ORF">DI09_176p30</name>
</gene>
<keyword evidence="3" id="KW-0812">Transmembrane</keyword>
<keyword evidence="8" id="KW-0411">Iron-sulfur</keyword>
<dbReference type="GeneID" id="25258697"/>
<organism evidence="15 16">
    <name type="scientific">Mitosporidium daphniae</name>
    <dbReference type="NCBI Taxonomy" id="1485682"/>
    <lineage>
        <taxon>Eukaryota</taxon>
        <taxon>Fungi</taxon>
        <taxon>Fungi incertae sedis</taxon>
        <taxon>Microsporidia</taxon>
        <taxon>Mitosporidium</taxon>
    </lineage>
</organism>
<evidence type="ECO:0000313" key="15">
    <source>
        <dbReference type="EMBL" id="KGG52417.1"/>
    </source>
</evidence>
<dbReference type="InterPro" id="IPR014349">
    <property type="entry name" value="Rieske_Fe-S_prot"/>
</dbReference>
<evidence type="ECO:0000256" key="12">
    <source>
        <dbReference type="ARBA" id="ARBA00072517"/>
    </source>
</evidence>